<feature type="domain" description="J" evidence="2">
    <location>
        <begin position="4"/>
        <end position="68"/>
    </location>
</feature>
<dbReference type="FunFam" id="2.60.260.20:FF:000002">
    <property type="entry name" value="Dnaj homolog subfamily b member"/>
    <property type="match status" value="1"/>
</dbReference>
<dbReference type="InterPro" id="IPR008971">
    <property type="entry name" value="HSP40/DnaJ_pept-bd"/>
</dbReference>
<dbReference type="InterPro" id="IPR001623">
    <property type="entry name" value="DnaJ_domain"/>
</dbReference>
<keyword evidence="1" id="KW-0143">Chaperone</keyword>
<dbReference type="PROSITE" id="PS00636">
    <property type="entry name" value="DNAJ_1"/>
    <property type="match status" value="1"/>
</dbReference>
<dbReference type="InterPro" id="IPR051339">
    <property type="entry name" value="DnaJ_subfamily_B"/>
</dbReference>
<evidence type="ECO:0000256" key="1">
    <source>
        <dbReference type="ARBA" id="ARBA00023186"/>
    </source>
</evidence>
<dbReference type="GO" id="GO:0051082">
    <property type="term" value="F:unfolded protein binding"/>
    <property type="evidence" value="ECO:0007669"/>
    <property type="project" value="InterPro"/>
</dbReference>
<evidence type="ECO:0000259" key="2">
    <source>
        <dbReference type="PROSITE" id="PS50076"/>
    </source>
</evidence>
<dbReference type="PANTHER" id="PTHR24078:SF553">
    <property type="entry name" value="DNAJ HOMOLOG SUBFAMILY B MEMBER 5"/>
    <property type="match status" value="1"/>
</dbReference>
<dbReference type="SMART" id="SM00271">
    <property type="entry name" value="DnaJ"/>
    <property type="match status" value="1"/>
</dbReference>
<dbReference type="PRINTS" id="PR00625">
    <property type="entry name" value="JDOMAIN"/>
</dbReference>
<dbReference type="CDD" id="cd10747">
    <property type="entry name" value="DnaJ_C"/>
    <property type="match status" value="1"/>
</dbReference>
<dbReference type="GO" id="GO:0006457">
    <property type="term" value="P:protein folding"/>
    <property type="evidence" value="ECO:0007669"/>
    <property type="project" value="InterPro"/>
</dbReference>
<accession>A0A653BY51</accession>
<dbReference type="Pfam" id="PF00226">
    <property type="entry name" value="DnaJ"/>
    <property type="match status" value="1"/>
</dbReference>
<dbReference type="FunFam" id="1.10.287.110:FF:000033">
    <property type="entry name" value="dnaJ homolog subfamily B member 13"/>
    <property type="match status" value="1"/>
</dbReference>
<dbReference type="FunFam" id="2.60.260.20:FF:000026">
    <property type="entry name" value="Uncharacterized protein, isoform B"/>
    <property type="match status" value="1"/>
</dbReference>
<dbReference type="SUPFAM" id="SSF46565">
    <property type="entry name" value="Chaperone J-domain"/>
    <property type="match status" value="1"/>
</dbReference>
<dbReference type="AlphaFoldDB" id="A0A653BY51"/>
<dbReference type="Gene3D" id="2.60.260.20">
    <property type="entry name" value="Urease metallochaperone UreE, N-terminal domain"/>
    <property type="match status" value="2"/>
</dbReference>
<evidence type="ECO:0000313" key="4">
    <source>
        <dbReference type="Proteomes" id="UP000410492"/>
    </source>
</evidence>
<dbReference type="Proteomes" id="UP000410492">
    <property type="component" value="Unassembled WGS sequence"/>
</dbReference>
<name>A0A653BY51_CALMS</name>
<gene>
    <name evidence="3" type="ORF">CALMAC_LOCUS4683</name>
</gene>
<dbReference type="Gene3D" id="1.10.287.110">
    <property type="entry name" value="DnaJ domain"/>
    <property type="match status" value="1"/>
</dbReference>
<dbReference type="SUPFAM" id="SSF49493">
    <property type="entry name" value="HSP40/DnaJ peptide-binding domain"/>
    <property type="match status" value="2"/>
</dbReference>
<dbReference type="InterPro" id="IPR018253">
    <property type="entry name" value="DnaJ_domain_CS"/>
</dbReference>
<dbReference type="InterPro" id="IPR002939">
    <property type="entry name" value="DnaJ_C"/>
</dbReference>
<reference evidence="3 4" key="1">
    <citation type="submission" date="2019-01" db="EMBL/GenBank/DDBJ databases">
        <authorList>
            <person name="Sayadi A."/>
        </authorList>
    </citation>
    <scope>NUCLEOTIDE SEQUENCE [LARGE SCALE GENOMIC DNA]</scope>
</reference>
<dbReference type="OrthoDB" id="550424at2759"/>
<dbReference type="GO" id="GO:0005829">
    <property type="term" value="C:cytosol"/>
    <property type="evidence" value="ECO:0007669"/>
    <property type="project" value="TreeGrafter"/>
</dbReference>
<evidence type="ECO:0000313" key="3">
    <source>
        <dbReference type="EMBL" id="VEN40552.1"/>
    </source>
</evidence>
<dbReference type="CDD" id="cd06257">
    <property type="entry name" value="DnaJ"/>
    <property type="match status" value="1"/>
</dbReference>
<dbReference type="GO" id="GO:0051087">
    <property type="term" value="F:protein-folding chaperone binding"/>
    <property type="evidence" value="ECO:0007669"/>
    <property type="project" value="TreeGrafter"/>
</dbReference>
<keyword evidence="4" id="KW-1185">Reference proteome</keyword>
<proteinExistence type="predicted"/>
<dbReference type="PANTHER" id="PTHR24078">
    <property type="entry name" value="DNAJ HOMOLOG SUBFAMILY C MEMBER"/>
    <property type="match status" value="1"/>
</dbReference>
<dbReference type="PROSITE" id="PS50076">
    <property type="entry name" value="DNAJ_2"/>
    <property type="match status" value="1"/>
</dbReference>
<protein>
    <recommendedName>
        <fullName evidence="2">J domain-containing protein</fullName>
    </recommendedName>
</protein>
<sequence length="336" mass="37747">MGKDYYRILGISKNATDDDIKKAYRKLALKYHPDKNKSAEAEERFKEVAEAYEVLSDKKKRDVYDSYGEEGLKGGIPGGTGSPFGNEGFTYTFHGDPRATFAQFFGNTNPFQDFFAFDEEMDGFHQQQQHHHQQHPFGNIFQFATSGPGGAGNCQVQQDPPVEHDLYIGLEDIASGCTKTLRITRRVLRNGRLEKEDKMLTIHVKPGWKAGTKVTFAKEGDQGANKIPADVVFTIRDKPHPLFKRDGSDLKYTARVTLREALCGCLVNVPLLGGGKMTLDFSEDVISPDMTKRIPRHGLPFPKEPSRRGDLVVSFDIRFPESINPKHKKILSEILP</sequence>
<dbReference type="InterPro" id="IPR036869">
    <property type="entry name" value="J_dom_sf"/>
</dbReference>
<dbReference type="Pfam" id="PF01556">
    <property type="entry name" value="DnaJ_C"/>
    <property type="match status" value="1"/>
</dbReference>
<organism evidence="3 4">
    <name type="scientific">Callosobruchus maculatus</name>
    <name type="common">Southern cowpea weevil</name>
    <name type="synonym">Pulse bruchid</name>
    <dbReference type="NCBI Taxonomy" id="64391"/>
    <lineage>
        <taxon>Eukaryota</taxon>
        <taxon>Metazoa</taxon>
        <taxon>Ecdysozoa</taxon>
        <taxon>Arthropoda</taxon>
        <taxon>Hexapoda</taxon>
        <taxon>Insecta</taxon>
        <taxon>Pterygota</taxon>
        <taxon>Neoptera</taxon>
        <taxon>Endopterygota</taxon>
        <taxon>Coleoptera</taxon>
        <taxon>Polyphaga</taxon>
        <taxon>Cucujiformia</taxon>
        <taxon>Chrysomeloidea</taxon>
        <taxon>Chrysomelidae</taxon>
        <taxon>Bruchinae</taxon>
        <taxon>Bruchini</taxon>
        <taxon>Callosobruchus</taxon>
    </lineage>
</organism>
<dbReference type="EMBL" id="CAACVG010006550">
    <property type="protein sequence ID" value="VEN40552.1"/>
    <property type="molecule type" value="Genomic_DNA"/>
</dbReference>